<dbReference type="InterPro" id="IPR036439">
    <property type="entry name" value="Dockerin_dom_sf"/>
</dbReference>
<dbReference type="GO" id="GO:0004553">
    <property type="term" value="F:hydrolase activity, hydrolyzing O-glycosyl compounds"/>
    <property type="evidence" value="ECO:0007669"/>
    <property type="project" value="InterPro"/>
</dbReference>
<gene>
    <name evidence="1" type="ORF">A3G33_04120</name>
</gene>
<dbReference type="Pfam" id="PF00404">
    <property type="entry name" value="Dockerin_1"/>
    <property type="match status" value="1"/>
</dbReference>
<comment type="caution">
    <text evidence="1">The sequence shown here is derived from an EMBL/GenBank/DDBJ whole genome shotgun (WGS) entry which is preliminary data.</text>
</comment>
<protein>
    <recommendedName>
        <fullName evidence="3">Dockerin domain-containing protein</fullName>
    </recommendedName>
</protein>
<dbReference type="SUPFAM" id="SSF69304">
    <property type="entry name" value="Tricorn protease N-terminal domain"/>
    <property type="match status" value="1"/>
</dbReference>
<name>A0A1G1KQD0_9BACT</name>
<reference evidence="1 2" key="1">
    <citation type="journal article" date="2016" name="Nat. Commun.">
        <title>Thousands of microbial genomes shed light on interconnected biogeochemical processes in an aquifer system.</title>
        <authorList>
            <person name="Anantharaman K."/>
            <person name="Brown C.T."/>
            <person name="Hug L.A."/>
            <person name="Sharon I."/>
            <person name="Castelle C.J."/>
            <person name="Probst A.J."/>
            <person name="Thomas B.C."/>
            <person name="Singh A."/>
            <person name="Wilkins M.J."/>
            <person name="Karaoz U."/>
            <person name="Brodie E.L."/>
            <person name="Williams K.H."/>
            <person name="Hubbard S.S."/>
            <person name="Banfield J.F."/>
        </authorList>
    </citation>
    <scope>NUCLEOTIDE SEQUENCE [LARGE SCALE GENOMIC DNA]</scope>
</reference>
<accession>A0A1G1KQD0</accession>
<dbReference type="PROSITE" id="PS00018">
    <property type="entry name" value="EF_HAND_1"/>
    <property type="match status" value="2"/>
</dbReference>
<dbReference type="InterPro" id="IPR018247">
    <property type="entry name" value="EF_Hand_1_Ca_BS"/>
</dbReference>
<organism evidence="1 2">
    <name type="scientific">Candidatus Danuiimicrobium aquiferis</name>
    <dbReference type="NCBI Taxonomy" id="1801832"/>
    <lineage>
        <taxon>Bacteria</taxon>
        <taxon>Pseudomonadati</taxon>
        <taxon>Candidatus Omnitrophota</taxon>
        <taxon>Candidatus Danuiimicrobium</taxon>
    </lineage>
</organism>
<proteinExistence type="predicted"/>
<sequence length="2261" mass="245821">MFDQQSDQNVTIDYALKDFDDIVTGELNWGTFDNGFFQGLPQNLSTGLTIAASVLGNGSDFDGDGDVDMSDFGVIQACIGSSDPSCQRADLNRDGIINSIDVANWRGCSSGANIPASASCLGKGQLGVEIIDVNGFRASYLLNVTSALQNYVINLTDSAPTSFDTTRVAQIKFISDRAHMGAKGLISIETAHLQYHPFIPPATDLTAADITLLRPTINTTTSSGAHVTMTRTEDGMTVDYQTAARGWADAGINYSNPDLNITNMPKLVVGINQIAGNLDQIKLEFLDANLQRASVYLTGLAVGEQQIYEIDTSLITSIDKSKIRGVIWVMEGFGKTGQIDFDFVETASPYIPPSPNLNTTDIINLPVTGAGLFTVTSSGATANVVSTSRGQLLNFNTGNGSFAGWGTKTVPVGMDISHISKFVVGIRLQEGDIDKVKFELKDAQGRTASVYLRDLVLGQDLIYEVDLSYFADKIDLQHVLAQTYLVEGKTKIGKLEFITYPVTPTIVIAPSENLSSHDLTQLPPHNMTTVNYSGGNTVTFSRVTSRGVELGYAIPSEISYAGIGYRFDVDEPADLSSTPNLILGIQNSSDIDKVQVQVQYMDPNTGIETSRKISLSGLADDEQVYSISTAMLESIKVNIHAITGIIFLLQGPGAGVLEISDVPTQAMDILPSSGLTAADVTVIPDHPRLQQIGDNSSVYVNAGGMKMVYNTGTTGWAASSLNFDDYGVPGVQTGDLSGITDFIFGVKGDADQLKVEFHDRDGNRKFIYLHSIRSGETRYYSIPASVIREAMDGSGQVDLSRITEIVFVVEGTNQQGNIEIATKGFSLQGALLAPDPVLQASTLLPLRLDGSKVEATGFASADNPVTPGDDGAMVSVDHFSDTFLRVNYSGNGDSSFGGIFMNYDDYSTPMVEAVDLEALYPNGITLRLDNPDYQISSVDVEVTDIDGKQGKLTLSGLQGYGQSWTIDPHWFDEVNINGVKTISLVLKGRMTNAVLNVDWGVFRFTPILLPDPILQPADITPIVSTPLPALNVFSSTSEPNGVAQVVMQTPSRSMIDLKYEGEGPASFGGTAILFDNQQTPSEKETADLHALFPDGKFVLQASSPDNSLTSLKLEVKDATGKSDYVMLSGIQTTDQRWQIALSAFDEVDLTHVTEIVFVIEGMGSRRILIDWGKFDVVPQIGSSAALTPEDIIPLPDNPQITGLGGTPETLILTPTERGVRMNYDVRNDFAGVGFTFDNFATPEIETQDLTGFNALTFGVQNVLANEPLRYLKFEVVDDQGQKSTVQLLDLGTGEEHVYSIALSLLEGVDLTKVRFLYFVVEGYRQSGTIEINRLPTIPVNIAPSPDLTPRDIVSIPENPYPQIAVAAPEETYAAVSAWFRGGVLLEYDTRDAGWAAGGYTYDDFGTPAYETADLSAFSELTFGLKGDPSQVKFELVDDHGRKASVHLTDISSTEEHVYSIHTSLLDSIDLSKVRLIYFVVEGMNQAGQLEMYRKPLVLPTVVPPSTEYTIDDVNIKNSDWLIFDSQPNSGGSVTKTADGIYIDYSGGKFTYSGMGGWRYDDSATVGVTETKDLSGLENLIFGLKGTLTGDLTPKLTLRDVNGNSASVDLTGISRDNIQVWAVSALYFPDIDLSKVVEVRFSLGYAYNIIASNLYVYTNQLPDVPEGWTRAESNMNFAFYKEYFRAGAYPTWTLKLLNLMTGEKQDLISLNFSQGSIWDVYDVSPDGTNVIYATHVPQSCYSPTSEACDQIYVQDIENSAQKLTLGGHLEHISFPEEDSLRMIASVDFRSGAALEYDYVVTLGLQPVVLKTAKFTQLSDAFYNDQDAKIMVLVEPDSYYYRLFLYDAMAGEDQLVVLTEKAVNTYPFGSSAEKFLDVYRISEDRAIVAVGIQPSDYTTSILFDAYSGQSLYIPQKMITQATYQDSIGIYKTVDQAGTESVLVVDLETLTIIETTMLDPQTVVVPSALGRPVMYYMTDKNLLVYQTVINYNSLLAIKDLATGAIHYQSIPNFGWSGIKAISPDRNYVVAASNVNTIYAIPILDTVQSTRTVNVPVPTGGKPTDYMLTSVTFTSATAATCILANGVQIGLYLDSTKFSLTGQMVKIIEFANKLAAGVYDFSGDGVINTIDMTVVRGLYGKAIELAKTNALPADVLNLLDLANPKGVLDNADMQMVYDQIRNAMTAVAKAKDLAEHIKTGNYDLTHDGKVNTLDLLWARGAFPMIIEYSANFSSDVFTTLDLNRDGVLNNADYTLLLLKIRGAMK</sequence>
<dbReference type="InterPro" id="IPR002105">
    <property type="entry name" value="Dockerin_1_rpt"/>
</dbReference>
<evidence type="ECO:0008006" key="3">
    <source>
        <dbReference type="Google" id="ProtNLM"/>
    </source>
</evidence>
<dbReference type="GO" id="GO:0000272">
    <property type="term" value="P:polysaccharide catabolic process"/>
    <property type="evidence" value="ECO:0007669"/>
    <property type="project" value="InterPro"/>
</dbReference>
<dbReference type="Proteomes" id="UP000178187">
    <property type="component" value="Unassembled WGS sequence"/>
</dbReference>
<dbReference type="CDD" id="cd14256">
    <property type="entry name" value="Dockerin_I"/>
    <property type="match status" value="1"/>
</dbReference>
<dbReference type="EMBL" id="MHFR01000068">
    <property type="protein sequence ID" value="OGW95127.1"/>
    <property type="molecule type" value="Genomic_DNA"/>
</dbReference>
<evidence type="ECO:0000313" key="2">
    <source>
        <dbReference type="Proteomes" id="UP000178187"/>
    </source>
</evidence>
<evidence type="ECO:0000313" key="1">
    <source>
        <dbReference type="EMBL" id="OGW95127.1"/>
    </source>
</evidence>
<dbReference type="Gene3D" id="1.10.1330.10">
    <property type="entry name" value="Dockerin domain"/>
    <property type="match status" value="2"/>
</dbReference>